<dbReference type="RefSeq" id="XP_056759705.1">
    <property type="nucleotide sequence ID" value="XM_056914951.1"/>
</dbReference>
<name>A0AAD6BTJ6_9EURO</name>
<proteinExistence type="predicted"/>
<accession>A0AAD6BTJ6</accession>
<evidence type="ECO:0000256" key="1">
    <source>
        <dbReference type="SAM" id="SignalP"/>
    </source>
</evidence>
<protein>
    <submittedName>
        <fullName evidence="2">Uncharacterized protein</fullName>
    </submittedName>
</protein>
<organism evidence="2 3">
    <name type="scientific">Penicillium daleae</name>
    <dbReference type="NCBI Taxonomy" id="63821"/>
    <lineage>
        <taxon>Eukaryota</taxon>
        <taxon>Fungi</taxon>
        <taxon>Dikarya</taxon>
        <taxon>Ascomycota</taxon>
        <taxon>Pezizomycotina</taxon>
        <taxon>Eurotiomycetes</taxon>
        <taxon>Eurotiomycetidae</taxon>
        <taxon>Eurotiales</taxon>
        <taxon>Aspergillaceae</taxon>
        <taxon>Penicillium</taxon>
    </lineage>
</organism>
<dbReference type="Proteomes" id="UP001213681">
    <property type="component" value="Unassembled WGS sequence"/>
</dbReference>
<gene>
    <name evidence="2" type="ORF">N7458_011569</name>
</gene>
<dbReference type="EMBL" id="JAPVEA010000009">
    <property type="protein sequence ID" value="KAJ5432413.1"/>
    <property type="molecule type" value="Genomic_DNA"/>
</dbReference>
<dbReference type="GeneID" id="81605194"/>
<reference evidence="2" key="1">
    <citation type="submission" date="2022-12" db="EMBL/GenBank/DDBJ databases">
        <authorList>
            <person name="Petersen C."/>
        </authorList>
    </citation>
    <scope>NUCLEOTIDE SEQUENCE</scope>
    <source>
        <strain evidence="2">IBT 16125</strain>
    </source>
</reference>
<feature type="signal peptide" evidence="1">
    <location>
        <begin position="1"/>
        <end position="21"/>
    </location>
</feature>
<evidence type="ECO:0000313" key="3">
    <source>
        <dbReference type="Proteomes" id="UP001213681"/>
    </source>
</evidence>
<feature type="chain" id="PRO_5042126493" evidence="1">
    <location>
        <begin position="22"/>
        <end position="155"/>
    </location>
</feature>
<keyword evidence="1" id="KW-0732">Signal</keyword>
<keyword evidence="3" id="KW-1185">Reference proteome</keyword>
<evidence type="ECO:0000313" key="2">
    <source>
        <dbReference type="EMBL" id="KAJ5432413.1"/>
    </source>
</evidence>
<comment type="caution">
    <text evidence="2">The sequence shown here is derived from an EMBL/GenBank/DDBJ whole genome shotgun (WGS) entry which is preliminary data.</text>
</comment>
<sequence>MKLITLITTTFLALLTPTALAFDTSISEREDPYTQVNLSDNSTYTTIAEIELKSAWQNKYCANILSLNATRIVVDRWNCGTQQCTVYYSTDCSGTGYSFFDRPSDYAVSKWTLTAIYPWGSVWCQWGDSSSCQPKNASGVSTFATSVAASTPKGW</sequence>
<dbReference type="AlphaFoldDB" id="A0AAD6BTJ6"/>
<reference evidence="2" key="2">
    <citation type="journal article" date="2023" name="IMA Fungus">
        <title>Comparative genomic study of the Penicillium genus elucidates a diverse pangenome and 15 lateral gene transfer events.</title>
        <authorList>
            <person name="Petersen C."/>
            <person name="Sorensen T."/>
            <person name="Nielsen M.R."/>
            <person name="Sondergaard T.E."/>
            <person name="Sorensen J.L."/>
            <person name="Fitzpatrick D.A."/>
            <person name="Frisvad J.C."/>
            <person name="Nielsen K.L."/>
        </authorList>
    </citation>
    <scope>NUCLEOTIDE SEQUENCE</scope>
    <source>
        <strain evidence="2">IBT 16125</strain>
    </source>
</reference>